<dbReference type="Gene3D" id="2.60.40.4070">
    <property type="match status" value="1"/>
</dbReference>
<feature type="domain" description="FlgD/Vpr Ig-like" evidence="1">
    <location>
        <begin position="158"/>
        <end position="205"/>
    </location>
</feature>
<name>A0ABV6YMJ3_UNCEI</name>
<sequence>HWEGTAVSYHLLGDPSMKMRCKNPGGRGAWTIERPDSLDICQGEDCVLPIRVTDGGGSPVFDVLAAIWKPGEQSGEDEVLDNRYTDEDGWAHVPCEPETPGWLYFTVQDDFGEFMMDSIGVGVNPSDVKPTPTEPPLRLTVRPTAGPSAFLLDFGRALDEPAEVRIYDLAGRTVKSFEVTAGTSGVEWNGRNDSGREVGAGIYFVRLIIGNSTLTTRLPLVR</sequence>
<organism evidence="2 3">
    <name type="scientific">Eiseniibacteriota bacterium</name>
    <dbReference type="NCBI Taxonomy" id="2212470"/>
    <lineage>
        <taxon>Bacteria</taxon>
        <taxon>Candidatus Eiseniibacteriota</taxon>
    </lineage>
</organism>
<keyword evidence="3" id="KW-1185">Reference proteome</keyword>
<proteinExistence type="predicted"/>
<dbReference type="Pfam" id="PF13860">
    <property type="entry name" value="FlgD_ig"/>
    <property type="match status" value="1"/>
</dbReference>
<evidence type="ECO:0000313" key="2">
    <source>
        <dbReference type="EMBL" id="MFC1573533.1"/>
    </source>
</evidence>
<dbReference type="InterPro" id="IPR026444">
    <property type="entry name" value="Secre_tail"/>
</dbReference>
<dbReference type="Proteomes" id="UP001593833">
    <property type="component" value="Unassembled WGS sequence"/>
</dbReference>
<dbReference type="InterPro" id="IPR025965">
    <property type="entry name" value="FlgD/Vpr_Ig-like"/>
</dbReference>
<dbReference type="EMBL" id="JBHPKH010000204">
    <property type="protein sequence ID" value="MFC1573533.1"/>
    <property type="molecule type" value="Genomic_DNA"/>
</dbReference>
<evidence type="ECO:0000313" key="3">
    <source>
        <dbReference type="Proteomes" id="UP001593833"/>
    </source>
</evidence>
<reference evidence="2 3" key="1">
    <citation type="submission" date="2024-09" db="EMBL/GenBank/DDBJ databases">
        <authorList>
            <person name="D'Angelo T."/>
        </authorList>
    </citation>
    <scope>NUCLEOTIDE SEQUENCE [LARGE SCALE GENOMIC DNA]</scope>
    <source>
        <strain evidence="2">SAG AM-320-E07</strain>
    </source>
</reference>
<gene>
    <name evidence="2" type="ORF">ACFL6M_08060</name>
</gene>
<evidence type="ECO:0000259" key="1">
    <source>
        <dbReference type="Pfam" id="PF13860"/>
    </source>
</evidence>
<comment type="caution">
    <text evidence="2">The sequence shown here is derived from an EMBL/GenBank/DDBJ whole genome shotgun (WGS) entry which is preliminary data.</text>
</comment>
<accession>A0ABV6YMJ3</accession>
<feature type="non-terminal residue" evidence="2">
    <location>
        <position position="1"/>
    </location>
</feature>
<protein>
    <submittedName>
        <fullName evidence="2">FlgD immunoglobulin-like domain containing protein</fullName>
    </submittedName>
</protein>
<dbReference type="NCBIfam" id="TIGR04183">
    <property type="entry name" value="Por_Secre_tail"/>
    <property type="match status" value="1"/>
</dbReference>